<dbReference type="Gene3D" id="3.40.640.10">
    <property type="entry name" value="Type I PLP-dependent aspartate aminotransferase-like (Major domain)"/>
    <property type="match status" value="1"/>
</dbReference>
<gene>
    <name evidence="2" type="ORF">SMALB_2119</name>
</gene>
<dbReference type="RefSeq" id="WP_159037757.1">
    <property type="nucleotide sequence ID" value="NZ_JAALLH010000001.1"/>
</dbReference>
<organism evidence="2 3">
    <name type="scientific">Streptomyces malaysiensis</name>
    <dbReference type="NCBI Taxonomy" id="92644"/>
    <lineage>
        <taxon>Bacteria</taxon>
        <taxon>Bacillati</taxon>
        <taxon>Actinomycetota</taxon>
        <taxon>Actinomycetes</taxon>
        <taxon>Kitasatosporales</taxon>
        <taxon>Streptomycetaceae</taxon>
        <taxon>Streptomyces</taxon>
        <taxon>Streptomyces violaceusniger group</taxon>
    </lineage>
</organism>
<dbReference type="EMBL" id="JAALLH010000001">
    <property type="protein sequence ID" value="NIY64163.1"/>
    <property type="molecule type" value="Genomic_DNA"/>
</dbReference>
<accession>A0A7X6AVQ8</accession>
<dbReference type="GO" id="GO:0030170">
    <property type="term" value="F:pyridoxal phosphate binding"/>
    <property type="evidence" value="ECO:0007669"/>
    <property type="project" value="InterPro"/>
</dbReference>
<reference evidence="2 3" key="1">
    <citation type="submission" date="2020-02" db="EMBL/GenBank/DDBJ databases">
        <title>Streptomyces malaysiensis DSM14702 (JHCC583434, PFL_A843) Genome sequencing and assembly.</title>
        <authorList>
            <person name="Samborskyy M."/>
        </authorList>
    </citation>
    <scope>NUCLEOTIDE SEQUENCE [LARGE SCALE GENOMIC DNA]</scope>
    <source>
        <strain evidence="2 3">DSM 14702</strain>
    </source>
</reference>
<dbReference type="InterPro" id="IPR015424">
    <property type="entry name" value="PyrdxlP-dep_Trfase"/>
</dbReference>
<protein>
    <submittedName>
        <fullName evidence="2">Putative GntR family transcriptional regulator</fullName>
    </submittedName>
</protein>
<evidence type="ECO:0000259" key="1">
    <source>
        <dbReference type="Pfam" id="PF00155"/>
    </source>
</evidence>
<dbReference type="Pfam" id="PF00155">
    <property type="entry name" value="Aminotran_1_2"/>
    <property type="match status" value="1"/>
</dbReference>
<proteinExistence type="predicted"/>
<name>A0A7X6AVQ8_STRMQ</name>
<comment type="caution">
    <text evidence="2">The sequence shown here is derived from an EMBL/GenBank/DDBJ whole genome shotgun (WGS) entry which is preliminary data.</text>
</comment>
<dbReference type="Proteomes" id="UP000536624">
    <property type="component" value="Unassembled WGS sequence"/>
</dbReference>
<feature type="domain" description="Aminotransferase class I/classII large" evidence="1">
    <location>
        <begin position="28"/>
        <end position="230"/>
    </location>
</feature>
<dbReference type="SUPFAM" id="SSF53383">
    <property type="entry name" value="PLP-dependent transferases"/>
    <property type="match status" value="1"/>
</dbReference>
<sequence>MMHDLTGAPYRWPDDLAELWRRCLRRAACDPGWDARPPWQGDPELRAALGAVLGLSVAAGGPLVSSGIRPLVAPFALLGRRVVVERPSFLGVVTAFERCGARVLQADLREALRIARPAREHLLWITSPWRNPDGWSLDRAAADRLAGFVADGGVLVQNETYRFFTPPGLRAEGLRVPGAFVAGSMTKAAGPWARLGWLHGHTVPPQVEAHLRAAAPPAVWQRAWARFAADGGVERLLERCRAVAALTAHASAVSGARQHGGASVLVRLGIEEPVDHLLREHGLRVGDGQDFGAPAGTVRLCFLGCPADCDHRALGLLPYPDAHRAGALPQRQDTGP</sequence>
<dbReference type="InterPro" id="IPR015421">
    <property type="entry name" value="PyrdxlP-dep_Trfase_major"/>
</dbReference>
<evidence type="ECO:0000313" key="3">
    <source>
        <dbReference type="Proteomes" id="UP000536624"/>
    </source>
</evidence>
<dbReference type="CDD" id="cd00609">
    <property type="entry name" value="AAT_like"/>
    <property type="match status" value="1"/>
</dbReference>
<evidence type="ECO:0000313" key="2">
    <source>
        <dbReference type="EMBL" id="NIY64163.1"/>
    </source>
</evidence>
<dbReference type="InterPro" id="IPR004839">
    <property type="entry name" value="Aminotransferase_I/II_large"/>
</dbReference>
<dbReference type="AlphaFoldDB" id="A0A7X6AVQ8"/>